<accession>A0ABR9S8P3</accession>
<evidence type="ECO:0000313" key="4">
    <source>
        <dbReference type="Proteomes" id="UP000806285"/>
    </source>
</evidence>
<dbReference type="InterPro" id="IPR001296">
    <property type="entry name" value="Glyco_trans_1"/>
</dbReference>
<evidence type="ECO:0000259" key="1">
    <source>
        <dbReference type="Pfam" id="PF00534"/>
    </source>
</evidence>
<organism evidence="3 4">
    <name type="scientific">Ramlibacter pallidus</name>
    <dbReference type="NCBI Taxonomy" id="2780087"/>
    <lineage>
        <taxon>Bacteria</taxon>
        <taxon>Pseudomonadati</taxon>
        <taxon>Pseudomonadota</taxon>
        <taxon>Betaproteobacteria</taxon>
        <taxon>Burkholderiales</taxon>
        <taxon>Comamonadaceae</taxon>
        <taxon>Ramlibacter</taxon>
    </lineage>
</organism>
<name>A0ABR9S8P3_9BURK</name>
<dbReference type="Pfam" id="PF13579">
    <property type="entry name" value="Glyco_trans_4_4"/>
    <property type="match status" value="1"/>
</dbReference>
<dbReference type="Proteomes" id="UP000806285">
    <property type="component" value="Unassembled WGS sequence"/>
</dbReference>
<protein>
    <submittedName>
        <fullName evidence="3">Glycosyltransferase family 4 protein</fullName>
    </submittedName>
</protein>
<feature type="domain" description="Glycosyltransferase subfamily 4-like N-terminal" evidence="2">
    <location>
        <begin position="13"/>
        <end position="166"/>
    </location>
</feature>
<dbReference type="Pfam" id="PF00534">
    <property type="entry name" value="Glycos_transf_1"/>
    <property type="match status" value="1"/>
</dbReference>
<dbReference type="InterPro" id="IPR028098">
    <property type="entry name" value="Glyco_trans_4-like_N"/>
</dbReference>
<dbReference type="SUPFAM" id="SSF53756">
    <property type="entry name" value="UDP-Glycosyltransferase/glycogen phosphorylase"/>
    <property type="match status" value="1"/>
</dbReference>
<dbReference type="PANTHER" id="PTHR12526">
    <property type="entry name" value="GLYCOSYLTRANSFERASE"/>
    <property type="match status" value="1"/>
</dbReference>
<dbReference type="RefSeq" id="WP_193678540.1">
    <property type="nucleotide sequence ID" value="NZ_JADDIV010000006.1"/>
</dbReference>
<gene>
    <name evidence="3" type="ORF">IM787_20280</name>
</gene>
<dbReference type="PANTHER" id="PTHR12526:SF637">
    <property type="entry name" value="GLYCOSYLTRANSFERASE EPSF-RELATED"/>
    <property type="match status" value="1"/>
</dbReference>
<dbReference type="Gene3D" id="3.40.50.2000">
    <property type="entry name" value="Glycogen Phosphorylase B"/>
    <property type="match status" value="2"/>
</dbReference>
<sequence length="365" mass="39493">MLIHVMNGPRLRGAETFAVQLAEELARCGVRQRIVFLKGLSSPRPAIDGCEIAPRSATLSRLRAFSWLRAQLRAEGPSVVLCHGQGPLKEVLPALAFRGGRRPALALKQIGMILPWLRTHAAVRKALNRWLLARTDMCICLGPKQAEELNAAFGVPAERIAIIPNGRRSPSHPGPAAPRDASEILVVGSLSPEKNPALVLDLLEALRRDRPDLHLTFVGDGPLRPALEREVEARFPQGAVQFAGQVADVWPFYRRAGIHLLCSETEGVPGVVIEATLAGLPTVAWEVGDVATVLEDGVNGRLTPFSDRAALLRALAQVAGDPASWQRLREGALEISPRFDLGRIAREYVRVLDLLPAPPATGSVP</sequence>
<dbReference type="EMBL" id="JADDIV010000006">
    <property type="protein sequence ID" value="MBE7369912.1"/>
    <property type="molecule type" value="Genomic_DNA"/>
</dbReference>
<evidence type="ECO:0000313" key="3">
    <source>
        <dbReference type="EMBL" id="MBE7369912.1"/>
    </source>
</evidence>
<feature type="domain" description="Glycosyl transferase family 1" evidence="1">
    <location>
        <begin position="177"/>
        <end position="332"/>
    </location>
</feature>
<keyword evidence="4" id="KW-1185">Reference proteome</keyword>
<proteinExistence type="predicted"/>
<reference evidence="3 4" key="1">
    <citation type="submission" date="2020-10" db="EMBL/GenBank/DDBJ databases">
        <title>Ramlibacter sp. HM2 16S ribosomal RNA gene Genome sequencing and assembly.</title>
        <authorList>
            <person name="Kang M."/>
        </authorList>
    </citation>
    <scope>NUCLEOTIDE SEQUENCE [LARGE SCALE GENOMIC DNA]</scope>
    <source>
        <strain evidence="3 4">HM2</strain>
    </source>
</reference>
<dbReference type="CDD" id="cd03801">
    <property type="entry name" value="GT4_PimA-like"/>
    <property type="match status" value="1"/>
</dbReference>
<comment type="caution">
    <text evidence="3">The sequence shown here is derived from an EMBL/GenBank/DDBJ whole genome shotgun (WGS) entry which is preliminary data.</text>
</comment>
<evidence type="ECO:0000259" key="2">
    <source>
        <dbReference type="Pfam" id="PF13579"/>
    </source>
</evidence>